<organism evidence="1 2">
    <name type="scientific">Oryza sativa subsp. japonica</name>
    <name type="common">Rice</name>
    <dbReference type="NCBI Taxonomy" id="39947"/>
    <lineage>
        <taxon>Eukaryota</taxon>
        <taxon>Viridiplantae</taxon>
        <taxon>Streptophyta</taxon>
        <taxon>Embryophyta</taxon>
        <taxon>Tracheophyta</taxon>
        <taxon>Spermatophyta</taxon>
        <taxon>Magnoliopsida</taxon>
        <taxon>Liliopsida</taxon>
        <taxon>Poales</taxon>
        <taxon>Poaceae</taxon>
        <taxon>BOP clade</taxon>
        <taxon>Oryzoideae</taxon>
        <taxon>Oryzeae</taxon>
        <taxon>Oryzinae</taxon>
        <taxon>Oryza</taxon>
        <taxon>Oryza sativa</taxon>
    </lineage>
</organism>
<reference evidence="1 2" key="1">
    <citation type="journal article" date="2005" name="Nature">
        <title>The map-based sequence of the rice genome.</title>
        <authorList>
            <consortium name="International rice genome sequencing project (IRGSP)"/>
            <person name="Matsumoto T."/>
            <person name="Wu J."/>
            <person name="Kanamori H."/>
            <person name="Katayose Y."/>
            <person name="Fujisawa M."/>
            <person name="Namiki N."/>
            <person name="Mizuno H."/>
            <person name="Yamamoto K."/>
            <person name="Antonio B.A."/>
            <person name="Baba T."/>
            <person name="Sakata K."/>
            <person name="Nagamura Y."/>
            <person name="Aoki H."/>
            <person name="Arikawa K."/>
            <person name="Arita K."/>
            <person name="Bito T."/>
            <person name="Chiden Y."/>
            <person name="Fujitsuka N."/>
            <person name="Fukunaka R."/>
            <person name="Hamada M."/>
            <person name="Harada C."/>
            <person name="Hayashi A."/>
            <person name="Hijishita S."/>
            <person name="Honda M."/>
            <person name="Hosokawa S."/>
            <person name="Ichikawa Y."/>
            <person name="Idonuma A."/>
            <person name="Iijima M."/>
            <person name="Ikeda M."/>
            <person name="Ikeno M."/>
            <person name="Ito K."/>
            <person name="Ito S."/>
            <person name="Ito T."/>
            <person name="Ito Y."/>
            <person name="Ito Y."/>
            <person name="Iwabuchi A."/>
            <person name="Kamiya K."/>
            <person name="Karasawa W."/>
            <person name="Kurita K."/>
            <person name="Katagiri S."/>
            <person name="Kikuta A."/>
            <person name="Kobayashi H."/>
            <person name="Kobayashi N."/>
            <person name="Machita K."/>
            <person name="Maehara T."/>
            <person name="Masukawa M."/>
            <person name="Mizubayashi T."/>
            <person name="Mukai Y."/>
            <person name="Nagasaki H."/>
            <person name="Nagata Y."/>
            <person name="Naito S."/>
            <person name="Nakashima M."/>
            <person name="Nakama Y."/>
            <person name="Nakamichi Y."/>
            <person name="Nakamura M."/>
            <person name="Meguro A."/>
            <person name="Negishi M."/>
            <person name="Ohta I."/>
            <person name="Ohta T."/>
            <person name="Okamoto M."/>
            <person name="Ono N."/>
            <person name="Saji S."/>
            <person name="Sakaguchi M."/>
            <person name="Sakai K."/>
            <person name="Shibata M."/>
            <person name="Shimokawa T."/>
            <person name="Song J."/>
            <person name="Takazaki Y."/>
            <person name="Terasawa K."/>
            <person name="Tsugane M."/>
            <person name="Tsuji K."/>
            <person name="Ueda S."/>
            <person name="Waki K."/>
            <person name="Yamagata H."/>
            <person name="Yamamoto M."/>
            <person name="Yamamoto S."/>
            <person name="Yamane H."/>
            <person name="Yoshiki S."/>
            <person name="Yoshihara R."/>
            <person name="Yukawa K."/>
            <person name="Zhong H."/>
            <person name="Yano M."/>
            <person name="Yuan Q."/>
            <person name="Ouyang S."/>
            <person name="Liu J."/>
            <person name="Jones K.M."/>
            <person name="Gansberger K."/>
            <person name="Moffat K."/>
            <person name="Hill J."/>
            <person name="Bera J."/>
            <person name="Fadrosh D."/>
            <person name="Jin S."/>
            <person name="Johri S."/>
            <person name="Kim M."/>
            <person name="Overton L."/>
            <person name="Reardon M."/>
            <person name="Tsitrin T."/>
            <person name="Vuong H."/>
            <person name="Weaver B."/>
            <person name="Ciecko A."/>
            <person name="Tallon L."/>
            <person name="Jackson J."/>
            <person name="Pai G."/>
            <person name="Aken S.V."/>
            <person name="Utterback T."/>
            <person name="Reidmuller S."/>
            <person name="Feldblyum T."/>
            <person name="Hsiao J."/>
            <person name="Zismann V."/>
            <person name="Iobst S."/>
            <person name="de Vazeille A.R."/>
            <person name="Buell C.R."/>
            <person name="Ying K."/>
            <person name="Li Y."/>
            <person name="Lu T."/>
            <person name="Huang Y."/>
            <person name="Zhao Q."/>
            <person name="Feng Q."/>
            <person name="Zhang L."/>
            <person name="Zhu J."/>
            <person name="Weng Q."/>
            <person name="Mu J."/>
            <person name="Lu Y."/>
            <person name="Fan D."/>
            <person name="Liu Y."/>
            <person name="Guan J."/>
            <person name="Zhang Y."/>
            <person name="Yu S."/>
            <person name="Liu X."/>
            <person name="Zhang Y."/>
            <person name="Hong G."/>
            <person name="Han B."/>
            <person name="Choisne N."/>
            <person name="Demange N."/>
            <person name="Orjeda G."/>
            <person name="Samain S."/>
            <person name="Cattolico L."/>
            <person name="Pelletier E."/>
            <person name="Couloux A."/>
            <person name="Segurens B."/>
            <person name="Wincker P."/>
            <person name="D'Hont A."/>
            <person name="Scarpelli C."/>
            <person name="Weissenbach J."/>
            <person name="Salanoubat M."/>
            <person name="Quetier F."/>
            <person name="Yu Y."/>
            <person name="Kim H.R."/>
            <person name="Rambo T."/>
            <person name="Currie J."/>
            <person name="Collura K."/>
            <person name="Luo M."/>
            <person name="Yang T."/>
            <person name="Ammiraju J.S.S."/>
            <person name="Engler F."/>
            <person name="Soderlund C."/>
            <person name="Wing R.A."/>
            <person name="Palmer L.E."/>
            <person name="de la Bastide M."/>
            <person name="Spiegel L."/>
            <person name="Nascimento L."/>
            <person name="Zutavern T."/>
            <person name="O'Shaughnessy A."/>
            <person name="Dike S."/>
            <person name="Dedhia N."/>
            <person name="Preston R."/>
            <person name="Balija V."/>
            <person name="McCombie W.R."/>
            <person name="Chow T."/>
            <person name="Chen H."/>
            <person name="Chung M."/>
            <person name="Chen C."/>
            <person name="Shaw J."/>
            <person name="Wu H."/>
            <person name="Hsiao K."/>
            <person name="Chao Y."/>
            <person name="Chu M."/>
            <person name="Cheng C."/>
            <person name="Hour A."/>
            <person name="Lee P."/>
            <person name="Lin S."/>
            <person name="Lin Y."/>
            <person name="Liou J."/>
            <person name="Liu S."/>
            <person name="Hsing Y."/>
            <person name="Raghuvanshi S."/>
            <person name="Mohanty A."/>
            <person name="Bharti A.K."/>
            <person name="Gaur A."/>
            <person name="Gupta V."/>
            <person name="Kumar D."/>
            <person name="Ravi V."/>
            <person name="Vij S."/>
            <person name="Kapur A."/>
            <person name="Khurana P."/>
            <person name="Khurana P."/>
            <person name="Khurana J.P."/>
            <person name="Tyagi A.K."/>
            <person name="Gaikwad K."/>
            <person name="Singh A."/>
            <person name="Dalal V."/>
            <person name="Srivastava S."/>
            <person name="Dixit A."/>
            <person name="Pal A.K."/>
            <person name="Ghazi I.A."/>
            <person name="Yadav M."/>
            <person name="Pandit A."/>
            <person name="Bhargava A."/>
            <person name="Sureshbabu K."/>
            <person name="Batra K."/>
            <person name="Sharma T.R."/>
            <person name="Mohapatra T."/>
            <person name="Singh N.K."/>
            <person name="Messing J."/>
            <person name="Nelson A.B."/>
            <person name="Fuks G."/>
            <person name="Kavchok S."/>
            <person name="Keizer G."/>
            <person name="Linton E."/>
            <person name="Llaca V."/>
            <person name="Song R."/>
            <person name="Tanyolac B."/>
            <person name="Young S."/>
            <person name="Ho-Il K."/>
            <person name="Hahn J.H."/>
            <person name="Sangsakoo G."/>
            <person name="Vanavichit A."/>
            <person name="de Mattos Luiz.A.T."/>
            <person name="Zimmer P.D."/>
            <person name="Malone G."/>
            <person name="Dellagostin O."/>
            <person name="de Oliveira A.C."/>
            <person name="Bevan M."/>
            <person name="Bancroft I."/>
            <person name="Minx P."/>
            <person name="Cordum H."/>
            <person name="Wilson R."/>
            <person name="Cheng Z."/>
            <person name="Jin W."/>
            <person name="Jiang J."/>
            <person name="Leong S.A."/>
            <person name="Iwama H."/>
            <person name="Gojobori T."/>
            <person name="Itoh T."/>
            <person name="Niimura Y."/>
            <person name="Fujii Y."/>
            <person name="Habara T."/>
            <person name="Sakai H."/>
            <person name="Sato Y."/>
            <person name="Wilson G."/>
            <person name="Kumar K."/>
            <person name="McCouch S."/>
            <person name="Juretic N."/>
            <person name="Hoen D."/>
            <person name="Wright S."/>
            <person name="Bruskiewich R."/>
            <person name="Bureau T."/>
            <person name="Miyao A."/>
            <person name="Hirochika H."/>
            <person name="Nishikawa T."/>
            <person name="Kadowaki K."/>
            <person name="Sugiura M."/>
            <person name="Burr B."/>
            <person name="Sasaki T."/>
        </authorList>
    </citation>
    <scope>NUCLEOTIDE SEQUENCE [LARGE SCALE GENOMIC DNA]</scope>
    <source>
        <strain evidence="2">cv. Nipponbare</strain>
    </source>
</reference>
<accession>C7J4K0</accession>
<dbReference type="AlphaFoldDB" id="C7J4K0"/>
<feature type="non-terminal residue" evidence="1">
    <location>
        <position position="1"/>
    </location>
</feature>
<dbReference type="KEGG" id="dosa:Os07g0442800"/>
<gene>
    <name evidence="1" type="ordered locus">Os07g0442800</name>
</gene>
<evidence type="ECO:0000313" key="2">
    <source>
        <dbReference type="Proteomes" id="UP000000763"/>
    </source>
</evidence>
<sequence length="70" mass="7511">SPVKLTPKSTTQQQTFNLCRSRGGNQRGLSVCQAVCTSMKAHGCSRRGNAATPVDLIHYHCMATSGICFP</sequence>
<dbReference type="EMBL" id="AP008213">
    <property type="protein sequence ID" value="BAH93903.1"/>
    <property type="molecule type" value="Genomic_DNA"/>
</dbReference>
<name>C7J4K0_ORYSJ</name>
<evidence type="ECO:0000313" key="1">
    <source>
        <dbReference type="EMBL" id="BAH93903.1"/>
    </source>
</evidence>
<proteinExistence type="predicted"/>
<reference evidence="2" key="2">
    <citation type="journal article" date="2008" name="Nucleic Acids Res.">
        <title>The rice annotation project database (RAP-DB): 2008 update.</title>
        <authorList>
            <consortium name="The rice annotation project (RAP)"/>
        </authorList>
    </citation>
    <scope>GENOME REANNOTATION</scope>
    <source>
        <strain evidence="2">cv. Nipponbare</strain>
    </source>
</reference>
<dbReference type="Proteomes" id="UP000000763">
    <property type="component" value="Chromosome 7"/>
</dbReference>
<protein>
    <submittedName>
        <fullName evidence="1">Os07g0442800 protein</fullName>
    </submittedName>
</protein>